<comment type="similarity">
    <text evidence="1 7">Belongs to the glycosyl hydrolase 12 (cellulase H) family.</text>
</comment>
<accession>A0A9W9QQ92</accession>
<proteinExistence type="inferred from homology"/>
<dbReference type="EC" id="3.2.1.151" evidence="4"/>
<evidence type="ECO:0000256" key="4">
    <source>
        <dbReference type="ARBA" id="ARBA00038882"/>
    </source>
</evidence>
<dbReference type="GO" id="GO:0000272">
    <property type="term" value="P:polysaccharide catabolic process"/>
    <property type="evidence" value="ECO:0007669"/>
    <property type="project" value="UniProtKB-KW"/>
</dbReference>
<keyword evidence="7" id="KW-0624">Polysaccharide degradation</keyword>
<evidence type="ECO:0000256" key="8">
    <source>
        <dbReference type="SAM" id="SignalP"/>
    </source>
</evidence>
<comment type="catalytic activity">
    <reaction evidence="3">
        <text>xyloglucan + H2O = xyloglucan oligosaccharides.</text>
        <dbReference type="EC" id="3.2.1.151"/>
    </reaction>
</comment>
<dbReference type="PANTHER" id="PTHR34002:SF9">
    <property type="entry name" value="XYLOGLUCAN-SPECIFIC ENDO-BETA-1,4-GLUCANASE A"/>
    <property type="match status" value="1"/>
</dbReference>
<feature type="chain" id="PRO_5040737979" description="xyloglucan-specific endo-beta-1,4-glucanase" evidence="8">
    <location>
        <begin position="22"/>
        <end position="271"/>
    </location>
</feature>
<keyword evidence="7" id="KW-0119">Carbohydrate metabolism</keyword>
<dbReference type="GO" id="GO:0008810">
    <property type="term" value="F:cellulase activity"/>
    <property type="evidence" value="ECO:0007669"/>
    <property type="project" value="InterPro"/>
</dbReference>
<dbReference type="PANTHER" id="PTHR34002">
    <property type="entry name" value="BLR1656 PROTEIN"/>
    <property type="match status" value="1"/>
</dbReference>
<feature type="signal peptide" evidence="8">
    <location>
        <begin position="1"/>
        <end position="21"/>
    </location>
</feature>
<evidence type="ECO:0000256" key="2">
    <source>
        <dbReference type="ARBA" id="ARBA00022729"/>
    </source>
</evidence>
<reference evidence="9" key="2">
    <citation type="journal article" date="2023" name="IMA Fungus">
        <title>Comparative genomic study of the Penicillium genus elucidates a diverse pangenome and 15 lateral gene transfer events.</title>
        <authorList>
            <person name="Petersen C."/>
            <person name="Sorensen T."/>
            <person name="Nielsen M.R."/>
            <person name="Sondergaard T.E."/>
            <person name="Sorensen J.L."/>
            <person name="Fitzpatrick D.A."/>
            <person name="Frisvad J.C."/>
            <person name="Nielsen K.L."/>
        </authorList>
    </citation>
    <scope>NUCLEOTIDE SEQUENCE</scope>
    <source>
        <strain evidence="9">IBT 35675</strain>
    </source>
</reference>
<dbReference type="Proteomes" id="UP001148299">
    <property type="component" value="Unassembled WGS sequence"/>
</dbReference>
<evidence type="ECO:0000256" key="7">
    <source>
        <dbReference type="RuleBase" id="RU361163"/>
    </source>
</evidence>
<dbReference type="AlphaFoldDB" id="A0A9W9QQ92"/>
<dbReference type="GO" id="GO:0033946">
    <property type="term" value="F:xyloglucan-specific endo-beta-1,4-glucanase activity"/>
    <property type="evidence" value="ECO:0007669"/>
    <property type="project" value="UniProtKB-EC"/>
</dbReference>
<evidence type="ECO:0000256" key="6">
    <source>
        <dbReference type="ARBA" id="ARBA00043018"/>
    </source>
</evidence>
<keyword evidence="7" id="KW-0378">Hydrolase</keyword>
<dbReference type="EMBL" id="JAPZBR010000008">
    <property type="protein sequence ID" value="KAJ5342287.1"/>
    <property type="molecule type" value="Genomic_DNA"/>
</dbReference>
<dbReference type="InterPro" id="IPR013320">
    <property type="entry name" value="ConA-like_dom_sf"/>
</dbReference>
<reference evidence="9" key="1">
    <citation type="submission" date="2022-12" db="EMBL/GenBank/DDBJ databases">
        <authorList>
            <person name="Petersen C."/>
        </authorList>
    </citation>
    <scope>NUCLEOTIDE SEQUENCE</scope>
    <source>
        <strain evidence="9">IBT 35675</strain>
    </source>
</reference>
<keyword evidence="2 8" id="KW-0732">Signal</keyword>
<evidence type="ECO:0000313" key="10">
    <source>
        <dbReference type="Proteomes" id="UP001148299"/>
    </source>
</evidence>
<evidence type="ECO:0000256" key="3">
    <source>
        <dbReference type="ARBA" id="ARBA00037012"/>
    </source>
</evidence>
<keyword evidence="7" id="KW-0326">Glycosidase</keyword>
<organism evidence="9 10">
    <name type="scientific">Penicillium brevicompactum</name>
    <dbReference type="NCBI Taxonomy" id="5074"/>
    <lineage>
        <taxon>Eukaryota</taxon>
        <taxon>Fungi</taxon>
        <taxon>Dikarya</taxon>
        <taxon>Ascomycota</taxon>
        <taxon>Pezizomycotina</taxon>
        <taxon>Eurotiomycetes</taxon>
        <taxon>Eurotiomycetidae</taxon>
        <taxon>Eurotiales</taxon>
        <taxon>Aspergillaceae</taxon>
        <taxon>Penicillium</taxon>
    </lineage>
</organism>
<evidence type="ECO:0000256" key="5">
    <source>
        <dbReference type="ARBA" id="ARBA00041304"/>
    </source>
</evidence>
<dbReference type="Pfam" id="PF01670">
    <property type="entry name" value="Glyco_hydro_12"/>
    <property type="match status" value="1"/>
</dbReference>
<dbReference type="SUPFAM" id="SSF49899">
    <property type="entry name" value="Concanavalin A-like lectins/glucanases"/>
    <property type="match status" value="1"/>
</dbReference>
<dbReference type="Gene3D" id="2.60.120.180">
    <property type="match status" value="1"/>
</dbReference>
<evidence type="ECO:0000256" key="1">
    <source>
        <dbReference type="ARBA" id="ARBA00005519"/>
    </source>
</evidence>
<evidence type="ECO:0000313" key="9">
    <source>
        <dbReference type="EMBL" id="KAJ5342287.1"/>
    </source>
</evidence>
<dbReference type="InterPro" id="IPR013319">
    <property type="entry name" value="GH11/12"/>
</dbReference>
<dbReference type="InterPro" id="IPR002594">
    <property type="entry name" value="GH12"/>
</dbReference>
<protein>
    <recommendedName>
        <fullName evidence="4">xyloglucan-specific endo-beta-1,4-glucanase</fullName>
        <ecNumber evidence="4">3.2.1.151</ecNumber>
    </recommendedName>
    <alternativeName>
        <fullName evidence="5">Xyloglucanase A</fullName>
    </alternativeName>
    <alternativeName>
        <fullName evidence="6">Xyloglucanendohydrolase A</fullName>
    </alternativeName>
</protein>
<comment type="caution">
    <text evidence="9">The sequence shown here is derived from an EMBL/GenBank/DDBJ whole genome shotgun (WGS) entry which is preliminary data.</text>
</comment>
<gene>
    <name evidence="9" type="ORF">N7541_011411</name>
</gene>
<sequence length="271" mass="29649">MGYFKQLLVLAALPLSQTAFALPSLNNIFSRAQASTNLCGDYDNLILPNTPWIVYNMLYNAAQIVGTQCTNYDGTTSSNDTNEVLWSSVTDIDYVESTNNVPKGYSFIGLTQNLETKLSAIDSIPTTYSWTRSNTTGFKGNVCFDFMTNDIKGDSTSSSSHELMLWLQYEGGQLPIGWTNGAVATIDDLFGTSWTLYEDVNTDTGITVSTLIPEKQFEGSFSGDLKDWLLAIANEGRFTTSTYVNVGNAGTEFFYGNAVMNATTGLQINLV</sequence>
<name>A0A9W9QQ92_PENBR</name>
<keyword evidence="10" id="KW-1185">Reference proteome</keyword>